<evidence type="ECO:0000256" key="2">
    <source>
        <dbReference type="SAM" id="SignalP"/>
    </source>
</evidence>
<protein>
    <submittedName>
        <fullName evidence="3">Uncharacterized protein</fullName>
    </submittedName>
</protein>
<name>A0ABP1NKU3_XYLVO</name>
<feature type="chain" id="PRO_5046767865" evidence="2">
    <location>
        <begin position="27"/>
        <end position="287"/>
    </location>
</feature>
<evidence type="ECO:0000313" key="4">
    <source>
        <dbReference type="Proteomes" id="UP001642520"/>
    </source>
</evidence>
<evidence type="ECO:0000313" key="3">
    <source>
        <dbReference type="EMBL" id="CAL7940688.1"/>
    </source>
</evidence>
<feature type="compositionally biased region" description="Polar residues" evidence="1">
    <location>
        <begin position="214"/>
        <end position="231"/>
    </location>
</feature>
<comment type="caution">
    <text evidence="3">The sequence shown here is derived from an EMBL/GenBank/DDBJ whole genome shotgun (WGS) entry which is preliminary data.</text>
</comment>
<feature type="compositionally biased region" description="Basic and acidic residues" evidence="1">
    <location>
        <begin position="233"/>
        <end position="245"/>
    </location>
</feature>
<keyword evidence="4" id="KW-1185">Reference proteome</keyword>
<evidence type="ECO:0000256" key="1">
    <source>
        <dbReference type="SAM" id="MobiDB-lite"/>
    </source>
</evidence>
<sequence>MESICALFFTLILVFPLIIQLQMLIADPKKLCTIFHYYASSEDSTDKTTPIDILRHYPKESTTFNLASSNSKLSLTNLRNVSSSPVVPNNQLPAIPSEATSQKSRTDATLAIAKHSYTFVKTNQELPVVDITCDYSSYRHKTFEDCLRNRYGERYPPGEVVLNSMQLNLLDSHANIAGLFDFLKEEPRAEAVSRRLEIEYLDPLDHFVAKQPDRPSTTSRFTETENASIESTIDDREKSTADRRSSRKIEVARKCCSSLSSRVYGANEPRSRRCQAFGEHDRLRTLA</sequence>
<dbReference type="Proteomes" id="UP001642520">
    <property type="component" value="Unassembled WGS sequence"/>
</dbReference>
<keyword evidence="2" id="KW-0732">Signal</keyword>
<feature type="region of interest" description="Disordered" evidence="1">
    <location>
        <begin position="209"/>
        <end position="245"/>
    </location>
</feature>
<proteinExistence type="predicted"/>
<dbReference type="EMBL" id="CAXAJV020001290">
    <property type="protein sequence ID" value="CAL7940688.1"/>
    <property type="molecule type" value="Genomic_DNA"/>
</dbReference>
<feature type="signal peptide" evidence="2">
    <location>
        <begin position="1"/>
        <end position="26"/>
    </location>
</feature>
<gene>
    <name evidence="3" type="ORF">XYLVIOL_LOCUS4609</name>
</gene>
<reference evidence="3 4" key="1">
    <citation type="submission" date="2024-08" db="EMBL/GenBank/DDBJ databases">
        <authorList>
            <person name="Will J Nash"/>
            <person name="Angela Man"/>
            <person name="Seanna McTaggart"/>
            <person name="Kendall Baker"/>
            <person name="Tom Barker"/>
            <person name="Leah Catchpole"/>
            <person name="Alex Durrant"/>
            <person name="Karim Gharbi"/>
            <person name="Naomi Irish"/>
            <person name="Gemy Kaithakottil"/>
            <person name="Debby Ku"/>
            <person name="Aaliyah Providence"/>
            <person name="Felix Shaw"/>
            <person name="David Swarbreck"/>
            <person name="Chris Watkins"/>
            <person name="Ann M. McCartney"/>
            <person name="Giulio Formenti"/>
            <person name="Alice Mouton"/>
            <person name="Noel Vella"/>
            <person name="Bjorn M von Reumont"/>
            <person name="Adriana Vella"/>
            <person name="Wilfried Haerty"/>
        </authorList>
    </citation>
    <scope>NUCLEOTIDE SEQUENCE [LARGE SCALE GENOMIC DNA]</scope>
</reference>
<accession>A0ABP1NKU3</accession>
<organism evidence="3 4">
    <name type="scientific">Xylocopa violacea</name>
    <name type="common">Violet carpenter bee</name>
    <name type="synonym">Apis violacea</name>
    <dbReference type="NCBI Taxonomy" id="135666"/>
    <lineage>
        <taxon>Eukaryota</taxon>
        <taxon>Metazoa</taxon>
        <taxon>Ecdysozoa</taxon>
        <taxon>Arthropoda</taxon>
        <taxon>Hexapoda</taxon>
        <taxon>Insecta</taxon>
        <taxon>Pterygota</taxon>
        <taxon>Neoptera</taxon>
        <taxon>Endopterygota</taxon>
        <taxon>Hymenoptera</taxon>
        <taxon>Apocrita</taxon>
        <taxon>Aculeata</taxon>
        <taxon>Apoidea</taxon>
        <taxon>Anthophila</taxon>
        <taxon>Apidae</taxon>
        <taxon>Xylocopa</taxon>
        <taxon>Xylocopa</taxon>
    </lineage>
</organism>